<keyword evidence="4" id="KW-1185">Reference proteome</keyword>
<keyword evidence="1" id="KW-0175">Coiled coil</keyword>
<comment type="caution">
    <text evidence="3">The sequence shown here is derived from an EMBL/GenBank/DDBJ whole genome shotgun (WGS) entry which is preliminary data.</text>
</comment>
<feature type="compositionally biased region" description="Low complexity" evidence="2">
    <location>
        <begin position="140"/>
        <end position="157"/>
    </location>
</feature>
<gene>
    <name evidence="3" type="ORF">PPROV_000064600</name>
</gene>
<feature type="region of interest" description="Disordered" evidence="2">
    <location>
        <begin position="1"/>
        <end position="82"/>
    </location>
</feature>
<name>A0A830H8P4_9CHLO</name>
<dbReference type="Proteomes" id="UP000660262">
    <property type="component" value="Unassembled WGS sequence"/>
</dbReference>
<organism evidence="3 4">
    <name type="scientific">Pycnococcus provasolii</name>
    <dbReference type="NCBI Taxonomy" id="41880"/>
    <lineage>
        <taxon>Eukaryota</taxon>
        <taxon>Viridiplantae</taxon>
        <taxon>Chlorophyta</taxon>
        <taxon>Pseudoscourfieldiophyceae</taxon>
        <taxon>Pseudoscourfieldiales</taxon>
        <taxon>Pycnococcaceae</taxon>
        <taxon>Pycnococcus</taxon>
    </lineage>
</organism>
<feature type="compositionally biased region" description="Low complexity" evidence="2">
    <location>
        <begin position="289"/>
        <end position="301"/>
    </location>
</feature>
<dbReference type="OrthoDB" id="1924603at2759"/>
<sequence length="401" mass="42484">MPRTPPGAEIVALPSSGNSTPTSSDTNSNKKPTLKVTTDTLESAFLAPDPPPRGTKKGAASSNATTTMRAAAQQNNQPTAPRVVQMPELAQALSPLADARPKKASGWDKGWEDIERFATTFTQQVGALGSALLDSPGGPASQTANNSNMAASAAAQQRLTMPGRAEHHAATQDANSEWDEFGIVEQSLDAINTMGRVALGIATTIDGAIEGSIEAVKKKMSPLKKLGARVSPKGKGPKPGAAEVTVVTAAAATNESNGEKNTSTKTADNWDNWGTPVARAGPPRRKKAPAAASNAPTSVVPDSPDPLQEQMRMQVDALLHEKARLAHENARLQRENDGLHELLQYQQHATVEDDDVCDEEAVTPEATVRAVSMLEIVQEEEEEQEAQVVDNNDDDDVETEQ</sequence>
<reference evidence="3" key="1">
    <citation type="submission" date="2020-10" db="EMBL/GenBank/DDBJ databases">
        <title>Unveiling of a novel bifunctional photoreceptor, Dualchrome1, isolated from a cosmopolitan green alga.</title>
        <authorList>
            <person name="Suzuki S."/>
            <person name="Kawachi M."/>
        </authorList>
    </citation>
    <scope>NUCLEOTIDE SEQUENCE</scope>
    <source>
        <strain evidence="3">NIES 2893</strain>
    </source>
</reference>
<feature type="compositionally biased region" description="Polar residues" evidence="2">
    <location>
        <begin position="254"/>
        <end position="269"/>
    </location>
</feature>
<accession>A0A830H8P4</accession>
<evidence type="ECO:0000256" key="2">
    <source>
        <dbReference type="SAM" id="MobiDB-lite"/>
    </source>
</evidence>
<dbReference type="EMBL" id="BNJQ01000002">
    <property type="protein sequence ID" value="GHP01889.1"/>
    <property type="molecule type" value="Genomic_DNA"/>
</dbReference>
<protein>
    <submittedName>
        <fullName evidence="3">Uncharacterized protein</fullName>
    </submittedName>
</protein>
<evidence type="ECO:0000313" key="4">
    <source>
        <dbReference type="Proteomes" id="UP000660262"/>
    </source>
</evidence>
<feature type="region of interest" description="Disordered" evidence="2">
    <location>
        <begin position="253"/>
        <end position="306"/>
    </location>
</feature>
<feature type="compositionally biased region" description="Low complexity" evidence="2">
    <location>
        <begin position="15"/>
        <end position="29"/>
    </location>
</feature>
<evidence type="ECO:0000256" key="1">
    <source>
        <dbReference type="SAM" id="Coils"/>
    </source>
</evidence>
<feature type="region of interest" description="Disordered" evidence="2">
    <location>
        <begin position="136"/>
        <end position="177"/>
    </location>
</feature>
<evidence type="ECO:0000313" key="3">
    <source>
        <dbReference type="EMBL" id="GHP01889.1"/>
    </source>
</evidence>
<feature type="coiled-coil region" evidence="1">
    <location>
        <begin position="315"/>
        <end position="342"/>
    </location>
</feature>
<proteinExistence type="predicted"/>
<feature type="region of interest" description="Disordered" evidence="2">
    <location>
        <begin position="378"/>
        <end position="401"/>
    </location>
</feature>
<dbReference type="AlphaFoldDB" id="A0A830H8P4"/>